<accession>A0A6L4WWP2</accession>
<dbReference type="Proteomes" id="UP000472839">
    <property type="component" value="Unassembled WGS sequence"/>
</dbReference>
<organism evidence="2 3">
    <name type="scientific">Poseidonibacter ostreae</name>
    <dbReference type="NCBI Taxonomy" id="2654171"/>
    <lineage>
        <taxon>Bacteria</taxon>
        <taxon>Pseudomonadati</taxon>
        <taxon>Campylobacterota</taxon>
        <taxon>Epsilonproteobacteria</taxon>
        <taxon>Campylobacterales</taxon>
        <taxon>Arcobacteraceae</taxon>
        <taxon>Poseidonibacter</taxon>
    </lineage>
</organism>
<keyword evidence="1" id="KW-0472">Membrane</keyword>
<feature type="transmembrane region" description="Helical" evidence="1">
    <location>
        <begin position="119"/>
        <end position="140"/>
    </location>
</feature>
<evidence type="ECO:0000313" key="3">
    <source>
        <dbReference type="Proteomes" id="UP000472839"/>
    </source>
</evidence>
<dbReference type="EMBL" id="WFKK01000001">
    <property type="protein sequence ID" value="KAB7891269.1"/>
    <property type="molecule type" value="Genomic_DNA"/>
</dbReference>
<feature type="transmembrane region" description="Helical" evidence="1">
    <location>
        <begin position="146"/>
        <end position="165"/>
    </location>
</feature>
<comment type="caution">
    <text evidence="2">The sequence shown here is derived from an EMBL/GenBank/DDBJ whole genome shotgun (WGS) entry which is preliminary data.</text>
</comment>
<name>A0A6L4WWP2_9BACT</name>
<sequence length="246" mass="28795">MIMYDKLFGSFDSNTNAKDILDSNLPKRNIKVEDFLGFKISLESRFNNHFPDELKTNEMAYNTNPKLNPFIKLYKKVTRDRINKVNLLREQSLNNYNNQKDSIEYKVIQVRKKITRLKFLLAGTYSAFAFSIGLNYFGYFESNNPLIASTLILSIILIALGYKMIKLFKEIISYRYDYANKAEERVDLLANSKRSKYNYNLGFKKESNKIVIPFIPEYKTNSIQADYRSLYLDNIGKFSYSVNDKA</sequence>
<keyword evidence="1" id="KW-0812">Transmembrane</keyword>
<gene>
    <name evidence="2" type="ORF">GBG19_00100</name>
</gene>
<evidence type="ECO:0000313" key="2">
    <source>
        <dbReference type="EMBL" id="KAB7891269.1"/>
    </source>
</evidence>
<proteinExistence type="predicted"/>
<dbReference type="AlphaFoldDB" id="A0A6L4WWP2"/>
<reference evidence="2 3" key="1">
    <citation type="submission" date="2019-10" db="EMBL/GenBank/DDBJ databases">
        <title>Poseidonibacter ostreae sp. nov., isolated from the gut of the Ostrea denselamellosa.</title>
        <authorList>
            <person name="Choi A."/>
        </authorList>
    </citation>
    <scope>NUCLEOTIDE SEQUENCE [LARGE SCALE GENOMIC DNA]</scope>
    <source>
        <strain evidence="2 3">SJOD-M-33</strain>
    </source>
</reference>
<evidence type="ECO:0000256" key="1">
    <source>
        <dbReference type="SAM" id="Phobius"/>
    </source>
</evidence>
<keyword evidence="1" id="KW-1133">Transmembrane helix</keyword>
<protein>
    <submittedName>
        <fullName evidence="2">Uncharacterized protein</fullName>
    </submittedName>
</protein>